<feature type="compositionally biased region" description="Polar residues" evidence="1">
    <location>
        <begin position="988"/>
        <end position="999"/>
    </location>
</feature>
<proteinExistence type="predicted"/>
<dbReference type="GeneID" id="37272522"/>
<feature type="compositionally biased region" description="Low complexity" evidence="1">
    <location>
        <begin position="437"/>
        <end position="479"/>
    </location>
</feature>
<feature type="compositionally biased region" description="Low complexity" evidence="1">
    <location>
        <begin position="288"/>
        <end position="307"/>
    </location>
</feature>
<feature type="compositionally biased region" description="Low complexity" evidence="1">
    <location>
        <begin position="71"/>
        <end position="115"/>
    </location>
</feature>
<feature type="compositionally biased region" description="Low complexity" evidence="1">
    <location>
        <begin position="1587"/>
        <end position="1609"/>
    </location>
</feature>
<dbReference type="OrthoDB" id="660555at2759"/>
<dbReference type="Proteomes" id="UP000245946">
    <property type="component" value="Unassembled WGS sequence"/>
</dbReference>
<feature type="compositionally biased region" description="Low complexity" evidence="1">
    <location>
        <begin position="206"/>
        <end position="220"/>
    </location>
</feature>
<reference evidence="3 4" key="1">
    <citation type="journal article" date="2018" name="Mol. Biol. Evol.">
        <title>Broad Genomic Sampling Reveals a Smut Pathogenic Ancestry of the Fungal Clade Ustilaginomycotina.</title>
        <authorList>
            <person name="Kijpornyongpan T."/>
            <person name="Mondo S.J."/>
            <person name="Barry K."/>
            <person name="Sandor L."/>
            <person name="Lee J."/>
            <person name="Lipzen A."/>
            <person name="Pangilinan J."/>
            <person name="LaButti K."/>
            <person name="Hainaut M."/>
            <person name="Henrissat B."/>
            <person name="Grigoriev I.V."/>
            <person name="Spatafora J.W."/>
            <person name="Aime M.C."/>
        </authorList>
    </citation>
    <scope>NUCLEOTIDE SEQUENCE [LARGE SCALE GENOMIC DNA]</scope>
    <source>
        <strain evidence="3 4">MCA 4186</strain>
    </source>
</reference>
<feature type="compositionally biased region" description="Pro residues" evidence="1">
    <location>
        <begin position="1074"/>
        <end position="1083"/>
    </location>
</feature>
<feature type="compositionally biased region" description="Polar residues" evidence="1">
    <location>
        <begin position="1284"/>
        <end position="1293"/>
    </location>
</feature>
<feature type="region of interest" description="Disordered" evidence="1">
    <location>
        <begin position="703"/>
        <end position="800"/>
    </location>
</feature>
<dbReference type="STRING" id="58919.A0A316ZHI0"/>
<dbReference type="GO" id="GO:0005085">
    <property type="term" value="F:guanyl-nucleotide exchange factor activity"/>
    <property type="evidence" value="ECO:0007669"/>
    <property type="project" value="InterPro"/>
</dbReference>
<feature type="compositionally biased region" description="Low complexity" evidence="1">
    <location>
        <begin position="1000"/>
        <end position="1015"/>
    </location>
</feature>
<feature type="region of interest" description="Disordered" evidence="1">
    <location>
        <begin position="1284"/>
        <end position="1332"/>
    </location>
</feature>
<organism evidence="3 4">
    <name type="scientific">Tilletiopsis washingtonensis</name>
    <dbReference type="NCBI Taxonomy" id="58919"/>
    <lineage>
        <taxon>Eukaryota</taxon>
        <taxon>Fungi</taxon>
        <taxon>Dikarya</taxon>
        <taxon>Basidiomycota</taxon>
        <taxon>Ustilaginomycotina</taxon>
        <taxon>Exobasidiomycetes</taxon>
        <taxon>Entylomatales</taxon>
        <taxon>Entylomatales incertae sedis</taxon>
        <taxon>Tilletiopsis</taxon>
    </lineage>
</organism>
<feature type="region of interest" description="Disordered" evidence="1">
    <location>
        <begin position="877"/>
        <end position="1108"/>
    </location>
</feature>
<feature type="compositionally biased region" description="Low complexity" evidence="1">
    <location>
        <begin position="789"/>
        <end position="800"/>
    </location>
</feature>
<feature type="region of interest" description="Disordered" evidence="1">
    <location>
        <begin position="25"/>
        <end position="356"/>
    </location>
</feature>
<gene>
    <name evidence="3" type="ORF">FA09DRAFT_358574</name>
</gene>
<dbReference type="Pfam" id="PF00621">
    <property type="entry name" value="RhoGEF"/>
    <property type="match status" value="1"/>
</dbReference>
<name>A0A316ZHI0_9BASI</name>
<accession>A0A316ZHI0</accession>
<dbReference type="RefSeq" id="XP_025600787.1">
    <property type="nucleotide sequence ID" value="XM_025744978.1"/>
</dbReference>
<feature type="compositionally biased region" description="Low complexity" evidence="1">
    <location>
        <begin position="1032"/>
        <end position="1050"/>
    </location>
</feature>
<feature type="compositionally biased region" description="Low complexity" evidence="1">
    <location>
        <begin position="524"/>
        <end position="538"/>
    </location>
</feature>
<feature type="compositionally biased region" description="Polar residues" evidence="1">
    <location>
        <begin position="539"/>
        <end position="552"/>
    </location>
</feature>
<evidence type="ECO:0000256" key="1">
    <source>
        <dbReference type="SAM" id="MobiDB-lite"/>
    </source>
</evidence>
<evidence type="ECO:0000313" key="4">
    <source>
        <dbReference type="Proteomes" id="UP000245946"/>
    </source>
</evidence>
<feature type="compositionally biased region" description="Polar residues" evidence="1">
    <location>
        <begin position="135"/>
        <end position="145"/>
    </location>
</feature>
<feature type="compositionally biased region" description="Low complexity" evidence="1">
    <location>
        <begin position="571"/>
        <end position="592"/>
    </location>
</feature>
<dbReference type="SUPFAM" id="SSF48065">
    <property type="entry name" value="DBL homology domain (DH-domain)"/>
    <property type="match status" value="1"/>
</dbReference>
<feature type="region of interest" description="Disordered" evidence="1">
    <location>
        <begin position="1137"/>
        <end position="1164"/>
    </location>
</feature>
<feature type="region of interest" description="Disordered" evidence="1">
    <location>
        <begin position="371"/>
        <end position="627"/>
    </location>
</feature>
<evidence type="ECO:0000259" key="2">
    <source>
        <dbReference type="PROSITE" id="PS50010"/>
    </source>
</evidence>
<keyword evidence="4" id="KW-1185">Reference proteome</keyword>
<dbReference type="InterPro" id="IPR000219">
    <property type="entry name" value="DH_dom"/>
</dbReference>
<feature type="compositionally biased region" description="Low complexity" evidence="1">
    <location>
        <begin position="237"/>
        <end position="254"/>
    </location>
</feature>
<feature type="compositionally biased region" description="Pro residues" evidence="1">
    <location>
        <begin position="327"/>
        <end position="354"/>
    </location>
</feature>
<feature type="region of interest" description="Disordered" evidence="1">
    <location>
        <begin position="1627"/>
        <end position="1647"/>
    </location>
</feature>
<dbReference type="PROSITE" id="PS50010">
    <property type="entry name" value="DH_2"/>
    <property type="match status" value="1"/>
</dbReference>
<dbReference type="Gene3D" id="1.20.900.10">
    <property type="entry name" value="Dbl homology (DH) domain"/>
    <property type="match status" value="1"/>
</dbReference>
<feature type="compositionally biased region" description="Polar residues" evidence="1">
    <location>
        <begin position="1022"/>
        <end position="1031"/>
    </location>
</feature>
<feature type="domain" description="DH" evidence="2">
    <location>
        <begin position="1363"/>
        <end position="1702"/>
    </location>
</feature>
<evidence type="ECO:0000313" key="3">
    <source>
        <dbReference type="EMBL" id="PWO00509.1"/>
    </source>
</evidence>
<feature type="compositionally biased region" description="Pro residues" evidence="1">
    <location>
        <begin position="489"/>
        <end position="498"/>
    </location>
</feature>
<feature type="compositionally biased region" description="Low complexity" evidence="1">
    <location>
        <begin position="1630"/>
        <end position="1647"/>
    </location>
</feature>
<dbReference type="InterPro" id="IPR035899">
    <property type="entry name" value="DBL_dom_sf"/>
</dbReference>
<feature type="compositionally biased region" description="Low complexity" evidence="1">
    <location>
        <begin position="371"/>
        <end position="420"/>
    </location>
</feature>
<dbReference type="EMBL" id="KZ819285">
    <property type="protein sequence ID" value="PWO00509.1"/>
    <property type="molecule type" value="Genomic_DNA"/>
</dbReference>
<sequence>MRSSELVSPPALAKLDTALVGPALRSLPAAPAPPVDAEDDESPATVTAASPPAAAAVLPTPASPPPRRRSSLSPASDALPQPAALEETLSAASSAHHTSAATSSSSSGCQSASSSRSRRADDSARSVPRGEYATDSDSLGRSGSWTSTTPTSPDTEEQGADAAHKGLLDAEPRVQHAPAGMSSSASGRTIDALHANDLMHERAALRAHAARATPTTPASRVPRKSSSPLPPPPPPAHSSSPLPSSSSGSFSSPSQIPVRRGNTPSPGRLLSSPVPPRQASQLAPERPAPASIRSVSPASASASSRASRSTRRIGFSPAELSHRNKPLPSPGKPSPPTHLLPALPAPQPPSPVSPLLPDYLVHMYSQEALADAQQAAAVEAAKRPSASSSLAVPSPRPSLGSPSASGSSSVESRNSSSHSPQRPSLRSTISRSSKAFMSSMRGNSSSSSRDHTPASGPSRSPSSSQTSSPSVRPASPVRKVPSDAGHGLSPPPSAPPRPHSSFGFRRKPKTPSATEIPATFLSRNTSSASAAMTPAMPNGSANVSRKPTLTQSADAAAPLPPPPPPNRSRSRFSQRFSLNDPAWSRAAAAATPPVSPRTRRDVSPPSSIRAHVAVEHMSPQRPAMRRLRSNSVGQIQRVFLDAEAQRELGVEHLELARVSDSQATAQSGAVLRASIIDQEPLLSPNEAARLARLSRLAEDIESQIEGRAPRGGSSVPSLRRNSRSLPKRPSATESQSARQSVDEEKEASREKALSRLTGSLTRKPVDASPAPGSLAVDAQTRTAHRRSRSSASAFSTGPLSPSAAKAYLAALSALKSPQLASRPMSMEEAPGPADPWWANAQAPVIPPAPELDELTASHDSAPASEITAATEFEDAASTMLSHSHDSTTPALGLSLAPESASSSVDEPQMALRASGRPSHARSRSSGIGRFLGFSRPTTPEKPASPTVMRASSSLGFTRSVRDERSAAATSAGHSRNASRRSAMDHSRTSSTGGASDVSYTTALTHPTVTPTTPTPLKRLSRSGRSTLTDPTVASAARARSKVVPAASPVATPSPPTAPRIPRKPSQPPSSYHSPTPPQSPKAPSPQGRSASAMGMNDAGSAAAKMRSPLRALVTRSPYPPPANKAYMVVDRVPVVTPPRRSSIDQRAASPEADTAVSDTEDADLPLPRRRSLSRVPDVTPVSPGVRARNRPSLSIHTQPEALVPAGQRSASNEMQMQAPAPMRAMPRRKSSAATLNIADDHEFLQALEDVRRHHQDRIARRGAEKLQQGVGTVRQAMASTGNLLAKRSTQTSPVEARLPPRPRSASVDGKMPPFLADQSPATSYSSGESGGLATPLERGVGMASGRLHDGAFVNDADWKREVSSLFVIREMVQTERSYARHLESLLLAIRRVSAASTVGPSTHRRRRSSSALMMSTVDASLVGPAPHIATLRNMLPQLIALSRTLATRIDENPTAAGVGAAFRLVAPQLEATFVSWAAVVGDVMDSLRLVENGKAKSKDRIGLVMLMPITAGELVPRSSNVSATSLTVPRSQRTGRSAAIDALALTRPSTPEALLDEPLLPSPEEDFAPRPNAAKRRSTISSGAFLAAPAPTSPVATSPRPSPVRPASAWGFASPATTLGRRAMDAVTRPAAPAKSKSQSSASAAKSLAPADIVIQPTQRIARYQLLLNALQRNTPPQSLSHARIARALEVVGRVAGLCDTASLPSAGVSPLHLSLRPPLSYPSTAPATAATSVASDIDVPPAVPPRLRAVS</sequence>
<feature type="compositionally biased region" description="Low complexity" evidence="1">
    <location>
        <begin position="43"/>
        <end position="60"/>
    </location>
</feature>
<feature type="compositionally biased region" description="Basic and acidic residues" evidence="1">
    <location>
        <begin position="162"/>
        <end position="174"/>
    </location>
</feature>
<protein>
    <recommendedName>
        <fullName evidence="2">DH domain-containing protein</fullName>
    </recommendedName>
</protein>
<feature type="compositionally biased region" description="Basic and acidic residues" evidence="1">
    <location>
        <begin position="740"/>
        <end position="753"/>
    </location>
</feature>
<feature type="compositionally biased region" description="Polar residues" evidence="1">
    <location>
        <begin position="421"/>
        <end position="436"/>
    </location>
</feature>
<feature type="region of interest" description="Disordered" evidence="1">
    <location>
        <begin position="1551"/>
        <end position="1609"/>
    </location>
</feature>
<feature type="compositionally biased region" description="Polar residues" evidence="1">
    <location>
        <begin position="878"/>
        <end position="889"/>
    </location>
</feature>